<evidence type="ECO:0000256" key="9">
    <source>
        <dbReference type="ARBA" id="ARBA00022833"/>
    </source>
</evidence>
<dbReference type="GO" id="GO:0005737">
    <property type="term" value="C:cytoplasm"/>
    <property type="evidence" value="ECO:0007669"/>
    <property type="project" value="TreeGrafter"/>
</dbReference>
<evidence type="ECO:0000256" key="14">
    <source>
        <dbReference type="ARBA" id="ARBA00023235"/>
    </source>
</evidence>
<evidence type="ECO:0000256" key="15">
    <source>
        <dbReference type="ARBA" id="ARBA00034617"/>
    </source>
</evidence>
<dbReference type="InterPro" id="IPR044876">
    <property type="entry name" value="HRDC_dom_sf"/>
</dbReference>
<dbReference type="EC" id="5.6.2.4" evidence="16"/>
<evidence type="ECO:0000256" key="10">
    <source>
        <dbReference type="ARBA" id="ARBA00022840"/>
    </source>
</evidence>
<dbReference type="GO" id="GO:0009378">
    <property type="term" value="F:four-way junction helicase activity"/>
    <property type="evidence" value="ECO:0007669"/>
    <property type="project" value="TreeGrafter"/>
</dbReference>
<dbReference type="SMART" id="SM00487">
    <property type="entry name" value="DEXDc"/>
    <property type="match status" value="1"/>
</dbReference>
<dbReference type="GO" id="GO:0043590">
    <property type="term" value="C:bacterial nucleoid"/>
    <property type="evidence" value="ECO:0007669"/>
    <property type="project" value="TreeGrafter"/>
</dbReference>
<dbReference type="GO" id="GO:0043138">
    <property type="term" value="F:3'-5' DNA helicase activity"/>
    <property type="evidence" value="ECO:0007669"/>
    <property type="project" value="UniProtKB-EC"/>
</dbReference>
<dbReference type="FunFam" id="3.40.50.300:FF:000296">
    <property type="entry name" value="ATP-dependent DNA helicase RecQ"/>
    <property type="match status" value="1"/>
</dbReference>
<keyword evidence="13" id="KW-0234">DNA repair</keyword>
<feature type="domain" description="HRDC" evidence="17">
    <location>
        <begin position="523"/>
        <end position="603"/>
    </location>
</feature>
<dbReference type="PROSITE" id="PS50967">
    <property type="entry name" value="HRDC"/>
    <property type="match status" value="1"/>
</dbReference>
<evidence type="ECO:0000256" key="3">
    <source>
        <dbReference type="ARBA" id="ARBA00005446"/>
    </source>
</evidence>
<proteinExistence type="inferred from homology"/>
<dbReference type="CDD" id="cd17920">
    <property type="entry name" value="DEXHc_RecQ"/>
    <property type="match status" value="1"/>
</dbReference>
<keyword evidence="5" id="KW-0547">Nucleotide-binding</keyword>
<evidence type="ECO:0000256" key="13">
    <source>
        <dbReference type="ARBA" id="ARBA00023204"/>
    </source>
</evidence>
<dbReference type="InterPro" id="IPR014001">
    <property type="entry name" value="Helicase_ATP-bd"/>
</dbReference>
<keyword evidence="4" id="KW-0479">Metal-binding</keyword>
<keyword evidence="7" id="KW-0378">Hydrolase</keyword>
<dbReference type="Pfam" id="PF09382">
    <property type="entry name" value="RQC"/>
    <property type="match status" value="1"/>
</dbReference>
<dbReference type="InterPro" id="IPR002121">
    <property type="entry name" value="HRDC_dom"/>
</dbReference>
<organism evidence="20">
    <name type="scientific">uncultured Thiotrichaceae bacterium</name>
    <dbReference type="NCBI Taxonomy" id="298394"/>
    <lineage>
        <taxon>Bacteria</taxon>
        <taxon>Pseudomonadati</taxon>
        <taxon>Pseudomonadota</taxon>
        <taxon>Gammaproteobacteria</taxon>
        <taxon>Thiotrichales</taxon>
        <taxon>Thiotrichaceae</taxon>
        <taxon>environmental samples</taxon>
    </lineage>
</organism>
<keyword evidence="8 20" id="KW-0347">Helicase</keyword>
<dbReference type="GO" id="GO:0046872">
    <property type="term" value="F:metal ion binding"/>
    <property type="evidence" value="ECO:0007669"/>
    <property type="project" value="UniProtKB-KW"/>
</dbReference>
<keyword evidence="6" id="KW-0227">DNA damage</keyword>
<dbReference type="GO" id="GO:0016787">
    <property type="term" value="F:hydrolase activity"/>
    <property type="evidence" value="ECO:0007669"/>
    <property type="project" value="UniProtKB-KW"/>
</dbReference>
<dbReference type="Pfam" id="PF00270">
    <property type="entry name" value="DEAD"/>
    <property type="match status" value="1"/>
</dbReference>
<dbReference type="GO" id="GO:0005524">
    <property type="term" value="F:ATP binding"/>
    <property type="evidence" value="ECO:0007669"/>
    <property type="project" value="UniProtKB-KW"/>
</dbReference>
<dbReference type="Gene3D" id="1.10.10.10">
    <property type="entry name" value="Winged helix-like DNA-binding domain superfamily/Winged helix DNA-binding domain"/>
    <property type="match status" value="1"/>
</dbReference>
<dbReference type="InterPro" id="IPR004589">
    <property type="entry name" value="DNA_helicase_ATP-dep_RecQ"/>
</dbReference>
<evidence type="ECO:0000256" key="11">
    <source>
        <dbReference type="ARBA" id="ARBA00023125"/>
    </source>
</evidence>
<evidence type="ECO:0000259" key="19">
    <source>
        <dbReference type="PROSITE" id="PS51194"/>
    </source>
</evidence>
<comment type="catalytic activity">
    <reaction evidence="15">
        <text>Couples ATP hydrolysis with the unwinding of duplex DNA by translocating in the 3'-5' direction.</text>
        <dbReference type="EC" id="5.6.2.4"/>
    </reaction>
</comment>
<dbReference type="SMART" id="SM00490">
    <property type="entry name" value="HELICc"/>
    <property type="match status" value="1"/>
</dbReference>
<feature type="domain" description="Helicase ATP-binding" evidence="18">
    <location>
        <begin position="25"/>
        <end position="193"/>
    </location>
</feature>
<dbReference type="InterPro" id="IPR010997">
    <property type="entry name" value="HRDC-like_sf"/>
</dbReference>
<dbReference type="Pfam" id="PF00570">
    <property type="entry name" value="HRDC"/>
    <property type="match status" value="1"/>
</dbReference>
<dbReference type="InterPro" id="IPR032284">
    <property type="entry name" value="RecQ_Zn-bd"/>
</dbReference>
<dbReference type="FunFam" id="3.40.50.300:FF:000156">
    <property type="entry name" value="ATP-dependent DNA helicase recQ"/>
    <property type="match status" value="1"/>
</dbReference>
<keyword evidence="9" id="KW-0862">Zinc</keyword>
<keyword evidence="10" id="KW-0067">ATP-binding</keyword>
<dbReference type="GO" id="GO:0006281">
    <property type="term" value="P:DNA repair"/>
    <property type="evidence" value="ECO:0007669"/>
    <property type="project" value="UniProtKB-KW"/>
</dbReference>
<dbReference type="Gene3D" id="1.10.150.80">
    <property type="entry name" value="HRDC domain"/>
    <property type="match status" value="1"/>
</dbReference>
<feature type="domain" description="Helicase C-terminal" evidence="19">
    <location>
        <begin position="207"/>
        <end position="366"/>
    </location>
</feature>
<dbReference type="PROSITE" id="PS51194">
    <property type="entry name" value="HELICASE_CTER"/>
    <property type="match status" value="1"/>
</dbReference>
<dbReference type="GO" id="GO:0006310">
    <property type="term" value="P:DNA recombination"/>
    <property type="evidence" value="ECO:0007669"/>
    <property type="project" value="UniProtKB-UniRule"/>
</dbReference>
<evidence type="ECO:0000256" key="2">
    <source>
        <dbReference type="ARBA" id="ARBA00001947"/>
    </source>
</evidence>
<dbReference type="Gene3D" id="3.40.50.300">
    <property type="entry name" value="P-loop containing nucleotide triphosphate hydrolases"/>
    <property type="match status" value="2"/>
</dbReference>
<keyword evidence="12" id="KW-0233">DNA recombination</keyword>
<comment type="cofactor">
    <cofactor evidence="1">
        <name>Mg(2+)</name>
        <dbReference type="ChEBI" id="CHEBI:18420"/>
    </cofactor>
</comment>
<dbReference type="AlphaFoldDB" id="A0A6S6TAA6"/>
<dbReference type="SUPFAM" id="SSF47819">
    <property type="entry name" value="HRDC-like"/>
    <property type="match status" value="1"/>
</dbReference>
<protein>
    <recommendedName>
        <fullName evidence="16">DNA helicase RecQ</fullName>
        <ecNumber evidence="16">5.6.2.4</ecNumber>
    </recommendedName>
</protein>
<evidence type="ECO:0000256" key="1">
    <source>
        <dbReference type="ARBA" id="ARBA00001946"/>
    </source>
</evidence>
<evidence type="ECO:0000259" key="18">
    <source>
        <dbReference type="PROSITE" id="PS51192"/>
    </source>
</evidence>
<evidence type="ECO:0000259" key="17">
    <source>
        <dbReference type="PROSITE" id="PS50967"/>
    </source>
</evidence>
<keyword evidence="11" id="KW-0238">DNA-binding</keyword>
<dbReference type="GO" id="GO:0009432">
    <property type="term" value="P:SOS response"/>
    <property type="evidence" value="ECO:0007669"/>
    <property type="project" value="UniProtKB-UniRule"/>
</dbReference>
<dbReference type="SMART" id="SM00341">
    <property type="entry name" value="HRDC"/>
    <property type="match status" value="1"/>
</dbReference>
<dbReference type="GO" id="GO:0006260">
    <property type="term" value="P:DNA replication"/>
    <property type="evidence" value="ECO:0007669"/>
    <property type="project" value="InterPro"/>
</dbReference>
<dbReference type="NCBIfam" id="TIGR01389">
    <property type="entry name" value="recQ"/>
    <property type="match status" value="1"/>
</dbReference>
<dbReference type="PANTHER" id="PTHR13710:SF105">
    <property type="entry name" value="ATP-DEPENDENT DNA HELICASE Q1"/>
    <property type="match status" value="1"/>
</dbReference>
<accession>A0A6S6TAA6</accession>
<dbReference type="InterPro" id="IPR011545">
    <property type="entry name" value="DEAD/DEAH_box_helicase_dom"/>
</dbReference>
<evidence type="ECO:0000313" key="20">
    <source>
        <dbReference type="EMBL" id="CAA6813266.1"/>
    </source>
</evidence>
<dbReference type="InterPro" id="IPR029491">
    <property type="entry name" value="Helicase_HTH"/>
</dbReference>
<dbReference type="SMART" id="SM00956">
    <property type="entry name" value="RQC"/>
    <property type="match status" value="1"/>
</dbReference>
<evidence type="ECO:0000256" key="8">
    <source>
        <dbReference type="ARBA" id="ARBA00022806"/>
    </source>
</evidence>
<dbReference type="PANTHER" id="PTHR13710">
    <property type="entry name" value="DNA HELICASE RECQ FAMILY MEMBER"/>
    <property type="match status" value="1"/>
</dbReference>
<comment type="cofactor">
    <cofactor evidence="2">
        <name>Zn(2+)</name>
        <dbReference type="ChEBI" id="CHEBI:29105"/>
    </cofactor>
</comment>
<dbReference type="Pfam" id="PF00271">
    <property type="entry name" value="Helicase_C"/>
    <property type="match status" value="1"/>
</dbReference>
<dbReference type="CDD" id="cd18794">
    <property type="entry name" value="SF2_C_RecQ"/>
    <property type="match status" value="1"/>
</dbReference>
<name>A0A6S6TAA6_9GAMM</name>
<evidence type="ECO:0000256" key="16">
    <source>
        <dbReference type="NCBIfam" id="TIGR01389"/>
    </source>
</evidence>
<keyword evidence="14" id="KW-0413">Isomerase</keyword>
<dbReference type="InterPro" id="IPR006293">
    <property type="entry name" value="DNA_helicase_ATP-dep_RecQ_bac"/>
</dbReference>
<dbReference type="InterPro" id="IPR001650">
    <property type="entry name" value="Helicase_C-like"/>
</dbReference>
<dbReference type="FunFam" id="1.10.10.10:FF:000175">
    <property type="entry name" value="ATP-dependent DNA helicase RecQ"/>
    <property type="match status" value="1"/>
</dbReference>
<dbReference type="InterPro" id="IPR018982">
    <property type="entry name" value="RQC_domain"/>
</dbReference>
<dbReference type="PROSITE" id="PS51192">
    <property type="entry name" value="HELICASE_ATP_BIND_1"/>
    <property type="match status" value="1"/>
</dbReference>
<evidence type="ECO:0000256" key="4">
    <source>
        <dbReference type="ARBA" id="ARBA00022723"/>
    </source>
</evidence>
<comment type="similarity">
    <text evidence="3">Belongs to the helicase family. RecQ subfamily.</text>
</comment>
<evidence type="ECO:0000256" key="5">
    <source>
        <dbReference type="ARBA" id="ARBA00022741"/>
    </source>
</evidence>
<dbReference type="GO" id="GO:0030894">
    <property type="term" value="C:replisome"/>
    <property type="evidence" value="ECO:0007669"/>
    <property type="project" value="TreeGrafter"/>
</dbReference>
<dbReference type="NCBIfam" id="TIGR00614">
    <property type="entry name" value="recQ_fam"/>
    <property type="match status" value="1"/>
</dbReference>
<evidence type="ECO:0000256" key="7">
    <source>
        <dbReference type="ARBA" id="ARBA00022801"/>
    </source>
</evidence>
<dbReference type="GO" id="GO:0003677">
    <property type="term" value="F:DNA binding"/>
    <property type="evidence" value="ECO:0007669"/>
    <property type="project" value="UniProtKB-KW"/>
</dbReference>
<dbReference type="EMBL" id="CACVAY010000061">
    <property type="protein sequence ID" value="CAA6813266.1"/>
    <property type="molecule type" value="Genomic_DNA"/>
</dbReference>
<gene>
    <name evidence="20" type="ORF">HELGO_WM14954</name>
</gene>
<evidence type="ECO:0000256" key="6">
    <source>
        <dbReference type="ARBA" id="ARBA00022763"/>
    </source>
</evidence>
<evidence type="ECO:0000256" key="12">
    <source>
        <dbReference type="ARBA" id="ARBA00023172"/>
    </source>
</evidence>
<dbReference type="InterPro" id="IPR036388">
    <property type="entry name" value="WH-like_DNA-bd_sf"/>
</dbReference>
<dbReference type="Pfam" id="PF14493">
    <property type="entry name" value="HTH_40"/>
    <property type="match status" value="1"/>
</dbReference>
<dbReference type="SUPFAM" id="SSF52540">
    <property type="entry name" value="P-loop containing nucleoside triphosphate hydrolases"/>
    <property type="match status" value="2"/>
</dbReference>
<dbReference type="Pfam" id="PF16124">
    <property type="entry name" value="RecQ_Zn_bind"/>
    <property type="match status" value="1"/>
</dbReference>
<sequence length="708" mass="80028">MSQALDILQNTFGYEDFRSNQKAIVDGVIAGRDVFVLMPTGGGKSLCYQIPALVREGVAIVISPLIALMQDQVDALQQHGVRAAYLNSSLSFQEQQNVLGALHRQALDLLYIAPERLVTSAMFDHLLQARISLFAIDEAHCVSQWGHDFRKEYQQLSILRERFPHVPRIALTATADQRTREEIIAQLGLQNAEVYISSFDRPNIRYLIEEASTNARESLWRFIQREHPEDAGIVYCLSRKKVESVAEFLTKKGQTALPYHAGMSAELRQHHQQRFLREEGVIIVATIAFGMGIDKPNVRFVAHLSLPKNIESYYQETGRAGRDGKPANAWMSYGLQDVILLRQMLENSDAADIFKRVTQHKLQSLLGLCELVNCRRQTLLAYFDETLAEPCGNCDNCLHPPKTYDATTNAQKALSCIYRTEQRFGVTYIIDVLRGKSNERMIHNGHDRLTTYGIGDDVAPAEWRSLFRQLIAMGYVHVDVEYGSLKLADSARSLLRGETLFMARIIEKIKAGKIKKEKLHKLRSFDQELREALRQCRNGLADEQGVPPYMIFHDSTLDEMARMRPTNNEAFLQLSGIGQFKLDKYGKEFLKVIAENPIPDVLQNRLSDTINETLSLFLETESVEKVAETRGLKNTTIYSHLAEAIACDLLSLDRVIDLSGEKITEIKNAADMFDFAEGAPIKPIYEALDESYEYGILRCVLATMGRVS</sequence>
<reference evidence="20" key="1">
    <citation type="submission" date="2020-01" db="EMBL/GenBank/DDBJ databases">
        <authorList>
            <person name="Meier V. D."/>
            <person name="Meier V D."/>
        </authorList>
    </citation>
    <scope>NUCLEOTIDE SEQUENCE</scope>
    <source>
        <strain evidence="20">HLG_WM_MAG_07</strain>
    </source>
</reference>
<dbReference type="InterPro" id="IPR027417">
    <property type="entry name" value="P-loop_NTPase"/>
</dbReference>